<name>A0A645G448_9ZZZZ</name>
<sequence>MGEVPRDLPFAAFNQVYASCAAKGLDIGEFIARSPFRKVAYFAVPKDMMVYEEEYIDILRNRMEGAGKQLILKRLKFDRHLQARSSRYYEAAVRELFASGERPDLLHFSDQVDVRAIIRIAGEYGLRVPEDLNILTCAQTMLNPVPGIFAVRTDFSKFAAETFDLCGKLAGRNREPEKHNLTHLISHEILKLDFESILDIYC</sequence>
<protein>
    <recommendedName>
        <fullName evidence="4">Transcriptional regulator LacI/GalR-like sensor domain-containing protein</fullName>
    </recommendedName>
</protein>
<dbReference type="Gene3D" id="3.40.50.2300">
    <property type="match status" value="1"/>
</dbReference>
<dbReference type="InterPro" id="IPR028082">
    <property type="entry name" value="Peripla_BP_I"/>
</dbReference>
<proteinExistence type="predicted"/>
<gene>
    <name evidence="5" type="ORF">SDC9_169021</name>
</gene>
<dbReference type="EMBL" id="VSSQ01069656">
    <property type="protein sequence ID" value="MPN21641.1"/>
    <property type="molecule type" value="Genomic_DNA"/>
</dbReference>
<dbReference type="SUPFAM" id="SSF53822">
    <property type="entry name" value="Periplasmic binding protein-like I"/>
    <property type="match status" value="1"/>
</dbReference>
<evidence type="ECO:0000256" key="1">
    <source>
        <dbReference type="ARBA" id="ARBA00023015"/>
    </source>
</evidence>
<keyword evidence="3" id="KW-0804">Transcription</keyword>
<evidence type="ECO:0000259" key="4">
    <source>
        <dbReference type="Pfam" id="PF13377"/>
    </source>
</evidence>
<reference evidence="5" key="1">
    <citation type="submission" date="2019-08" db="EMBL/GenBank/DDBJ databases">
        <authorList>
            <person name="Kucharzyk K."/>
            <person name="Murdoch R.W."/>
            <person name="Higgins S."/>
            <person name="Loffler F."/>
        </authorList>
    </citation>
    <scope>NUCLEOTIDE SEQUENCE</scope>
</reference>
<accession>A0A645G448</accession>
<evidence type="ECO:0000313" key="5">
    <source>
        <dbReference type="EMBL" id="MPN21641.1"/>
    </source>
</evidence>
<dbReference type="InterPro" id="IPR046335">
    <property type="entry name" value="LacI/GalR-like_sensor"/>
</dbReference>
<dbReference type="Pfam" id="PF13377">
    <property type="entry name" value="Peripla_BP_3"/>
    <property type="match status" value="1"/>
</dbReference>
<comment type="caution">
    <text evidence="5">The sequence shown here is derived from an EMBL/GenBank/DDBJ whole genome shotgun (WGS) entry which is preliminary data.</text>
</comment>
<evidence type="ECO:0000256" key="2">
    <source>
        <dbReference type="ARBA" id="ARBA00023125"/>
    </source>
</evidence>
<keyword evidence="2" id="KW-0238">DNA-binding</keyword>
<organism evidence="5">
    <name type="scientific">bioreactor metagenome</name>
    <dbReference type="NCBI Taxonomy" id="1076179"/>
    <lineage>
        <taxon>unclassified sequences</taxon>
        <taxon>metagenomes</taxon>
        <taxon>ecological metagenomes</taxon>
    </lineage>
</organism>
<evidence type="ECO:0000256" key="3">
    <source>
        <dbReference type="ARBA" id="ARBA00023163"/>
    </source>
</evidence>
<dbReference type="AlphaFoldDB" id="A0A645G448"/>
<feature type="domain" description="Transcriptional regulator LacI/GalR-like sensor" evidence="4">
    <location>
        <begin position="36"/>
        <end position="185"/>
    </location>
</feature>
<dbReference type="GO" id="GO:0003677">
    <property type="term" value="F:DNA binding"/>
    <property type="evidence" value="ECO:0007669"/>
    <property type="project" value="UniProtKB-KW"/>
</dbReference>
<keyword evidence="1" id="KW-0805">Transcription regulation</keyword>